<keyword evidence="2" id="KW-1185">Reference proteome</keyword>
<evidence type="ECO:0000313" key="1">
    <source>
        <dbReference type="EMBL" id="MCC2125792.1"/>
    </source>
</evidence>
<dbReference type="EMBL" id="JAJEPS010000004">
    <property type="protein sequence ID" value="MCC2125792.1"/>
    <property type="molecule type" value="Genomic_DNA"/>
</dbReference>
<dbReference type="Proteomes" id="UP001198220">
    <property type="component" value="Unassembled WGS sequence"/>
</dbReference>
<dbReference type="RefSeq" id="WP_308459106.1">
    <property type="nucleotide sequence ID" value="NZ_JAJEPS010000004.1"/>
</dbReference>
<protein>
    <submittedName>
        <fullName evidence="1">Uncharacterized protein</fullName>
    </submittedName>
</protein>
<sequence length="122" mass="13932">METTASFSKKEVAVIRWYKNLYLGPNAAAHIEIIRKKAFANRRMAGVYYITLASTPGNLLDIFHNALLSEKLFASRQCQKIVGVAEGKQEALRLVSDMILEMYEKTGKFDVSSFFREEDFED</sequence>
<gene>
    <name evidence="1" type="ORF">LKD36_06305</name>
</gene>
<accession>A0AAE3A493</accession>
<evidence type="ECO:0000313" key="2">
    <source>
        <dbReference type="Proteomes" id="UP001198220"/>
    </source>
</evidence>
<proteinExistence type="predicted"/>
<organism evidence="1 2">
    <name type="scientific">Hominiventricola filiformis</name>
    <dbReference type="NCBI Taxonomy" id="2885352"/>
    <lineage>
        <taxon>Bacteria</taxon>
        <taxon>Bacillati</taxon>
        <taxon>Bacillota</taxon>
        <taxon>Clostridia</taxon>
        <taxon>Lachnospirales</taxon>
        <taxon>Lachnospiraceae</taxon>
        <taxon>Hominiventricola</taxon>
    </lineage>
</organism>
<name>A0AAE3A493_9FIRM</name>
<dbReference type="AlphaFoldDB" id="A0AAE3A493"/>
<comment type="caution">
    <text evidence="1">The sequence shown here is derived from an EMBL/GenBank/DDBJ whole genome shotgun (WGS) entry which is preliminary data.</text>
</comment>
<reference evidence="1 2" key="1">
    <citation type="submission" date="2021-10" db="EMBL/GenBank/DDBJ databases">
        <title>Anaerobic single-cell dispensing facilitates the cultivation of human gut bacteria.</title>
        <authorList>
            <person name="Afrizal A."/>
        </authorList>
    </citation>
    <scope>NUCLEOTIDE SEQUENCE [LARGE SCALE GENOMIC DNA]</scope>
    <source>
        <strain evidence="1 2">CLA-AA-H276</strain>
    </source>
</reference>